<organism evidence="1 2">
    <name type="scientific">Dentiscutata heterogama</name>
    <dbReference type="NCBI Taxonomy" id="1316150"/>
    <lineage>
        <taxon>Eukaryota</taxon>
        <taxon>Fungi</taxon>
        <taxon>Fungi incertae sedis</taxon>
        <taxon>Mucoromycota</taxon>
        <taxon>Glomeromycotina</taxon>
        <taxon>Glomeromycetes</taxon>
        <taxon>Diversisporales</taxon>
        <taxon>Gigasporaceae</taxon>
        <taxon>Dentiscutata</taxon>
    </lineage>
</organism>
<dbReference type="Proteomes" id="UP000789702">
    <property type="component" value="Unassembled WGS sequence"/>
</dbReference>
<accession>A0ACA9MMG2</accession>
<dbReference type="EMBL" id="CAJVPU010010061">
    <property type="protein sequence ID" value="CAG8601591.1"/>
    <property type="molecule type" value="Genomic_DNA"/>
</dbReference>
<name>A0ACA9MMG2_9GLOM</name>
<feature type="non-terminal residue" evidence="1">
    <location>
        <position position="1"/>
    </location>
</feature>
<evidence type="ECO:0000313" key="1">
    <source>
        <dbReference type="EMBL" id="CAG8601591.1"/>
    </source>
</evidence>
<reference evidence="1" key="1">
    <citation type="submission" date="2021-06" db="EMBL/GenBank/DDBJ databases">
        <authorList>
            <person name="Kallberg Y."/>
            <person name="Tangrot J."/>
            <person name="Rosling A."/>
        </authorList>
    </citation>
    <scope>NUCLEOTIDE SEQUENCE</scope>
    <source>
        <strain evidence="1">IL203A</strain>
    </source>
</reference>
<comment type="caution">
    <text evidence="1">The sequence shown here is derived from an EMBL/GenBank/DDBJ whole genome shotgun (WGS) entry which is preliminary data.</text>
</comment>
<evidence type="ECO:0000313" key="2">
    <source>
        <dbReference type="Proteomes" id="UP000789702"/>
    </source>
</evidence>
<protein>
    <submittedName>
        <fullName evidence="1">4988_t:CDS:1</fullName>
    </submittedName>
</protein>
<proteinExistence type="predicted"/>
<keyword evidence="2" id="KW-1185">Reference proteome</keyword>
<gene>
    <name evidence="1" type="ORF">DHETER_LOCUS7272</name>
</gene>
<sequence>VITQMNILFKARFYKVTLLPIGLFLSKSLSSLDCIIFLLDDAALMLPSR</sequence>